<dbReference type="PANTHER" id="PTHR10974">
    <property type="entry name" value="FI08016P-RELATED"/>
    <property type="match status" value="1"/>
</dbReference>
<dbReference type="OrthoDB" id="413313at2759"/>
<sequence>MYKKLVKRIFREIVHLEDQKILNFFLITKYDDDLPINEWENASCNLPELPDIVSHYHTFVDIRRGPGIGNLIYNKETNTQYVNVTGCPNETEFKYHTKKMEKNRWDTWNQEKDGLLKLEGNYIFLQCNNNSGSSVILKEIRKPDAEYDEKLKDRAPATILGDINRPSSLVDDVLLFLIDAESREKFKQEFPRLMEFFRNVEKYTNGQSKSNLEKKKSGNWVWDTFEEQGFVTAHTDGCCGGFQNPLDWRKEEITHWYAIEKSRVGSKRILPGNHHYPAEAICDNYKMGANFGKSCLFLNGTSEKTSMDGSEFGSYCMGQKTVAQHSLDWVEQFIRQYPEVKRFATATFSDTHVEGHVHTALESDFLNLLEKMIIGNPMTGEKPLLSKNSVIIFVGDHGLHYGFEFTFYEGHLHHKQPVMMMLFPTHLLNSHPNFEESLKANKHRLSTHMDLHQTIMHLLYGGGAERYMPKNLKSGDYNLYNRYINSFLSDPTFRRRTNNPSARLVKTDAQIYGQSFLTPTYQYRNCESLNIPAKFCPCFDYSIYNYNDSNQRERIDKILSKAVKEINKFLNQNRLDSVCNAFKYNTKKVSKRSISFSSGFFNRKRGISHITVKVNNFDTEFTISTSLSDSPKINLNKDILLHEIIFNSEWNVCSKRIIDSLGGHNNTSIVQKIKNLGKVARKFCFCTKQL</sequence>
<evidence type="ECO:0000313" key="1">
    <source>
        <dbReference type="EMBL" id="KAF0459588.1"/>
    </source>
</evidence>
<dbReference type="SUPFAM" id="SSF53649">
    <property type="entry name" value="Alkaline phosphatase-like"/>
    <property type="match status" value="1"/>
</dbReference>
<dbReference type="InterPro" id="IPR004245">
    <property type="entry name" value="DUF229"/>
</dbReference>
<evidence type="ECO:0000313" key="2">
    <source>
        <dbReference type="Proteomes" id="UP000439903"/>
    </source>
</evidence>
<protein>
    <submittedName>
        <fullName evidence="1">Uncharacterized protein</fullName>
    </submittedName>
</protein>
<organism evidence="1 2">
    <name type="scientific">Gigaspora margarita</name>
    <dbReference type="NCBI Taxonomy" id="4874"/>
    <lineage>
        <taxon>Eukaryota</taxon>
        <taxon>Fungi</taxon>
        <taxon>Fungi incertae sedis</taxon>
        <taxon>Mucoromycota</taxon>
        <taxon>Glomeromycotina</taxon>
        <taxon>Glomeromycetes</taxon>
        <taxon>Diversisporales</taxon>
        <taxon>Gigasporaceae</taxon>
        <taxon>Gigaspora</taxon>
    </lineage>
</organism>
<gene>
    <name evidence="1" type="ORF">F8M41_000729</name>
</gene>
<proteinExistence type="predicted"/>
<dbReference type="EMBL" id="WTPW01001058">
    <property type="protein sequence ID" value="KAF0459588.1"/>
    <property type="molecule type" value="Genomic_DNA"/>
</dbReference>
<dbReference type="PANTHER" id="PTHR10974:SF1">
    <property type="entry name" value="FI08016P-RELATED"/>
    <property type="match status" value="1"/>
</dbReference>
<reference evidence="1 2" key="1">
    <citation type="journal article" date="2019" name="Environ. Microbiol.">
        <title>At the nexus of three kingdoms: the genome of the mycorrhizal fungus Gigaspora margarita provides insights into plant, endobacterial and fungal interactions.</title>
        <authorList>
            <person name="Venice F."/>
            <person name="Ghignone S."/>
            <person name="Salvioli di Fossalunga A."/>
            <person name="Amselem J."/>
            <person name="Novero M."/>
            <person name="Xianan X."/>
            <person name="Sedzielewska Toro K."/>
            <person name="Morin E."/>
            <person name="Lipzen A."/>
            <person name="Grigoriev I.V."/>
            <person name="Henrissat B."/>
            <person name="Martin F.M."/>
            <person name="Bonfante P."/>
        </authorList>
    </citation>
    <scope>NUCLEOTIDE SEQUENCE [LARGE SCALE GENOMIC DNA]</scope>
    <source>
        <strain evidence="1 2">BEG34</strain>
    </source>
</reference>
<name>A0A8H3XG59_GIGMA</name>
<keyword evidence="2" id="KW-1185">Reference proteome</keyword>
<dbReference type="AlphaFoldDB" id="A0A8H3XG59"/>
<accession>A0A8H3XG59</accession>
<dbReference type="Pfam" id="PF02995">
    <property type="entry name" value="DUF229"/>
    <property type="match status" value="1"/>
</dbReference>
<dbReference type="InterPro" id="IPR017850">
    <property type="entry name" value="Alkaline_phosphatase_core_sf"/>
</dbReference>
<dbReference type="Proteomes" id="UP000439903">
    <property type="component" value="Unassembled WGS sequence"/>
</dbReference>
<comment type="caution">
    <text evidence="1">The sequence shown here is derived from an EMBL/GenBank/DDBJ whole genome shotgun (WGS) entry which is preliminary data.</text>
</comment>
<dbReference type="GO" id="GO:0005615">
    <property type="term" value="C:extracellular space"/>
    <property type="evidence" value="ECO:0007669"/>
    <property type="project" value="TreeGrafter"/>
</dbReference>